<sequence>MYLYVFIHDGRIASDSKATYICRIYAYPHTHTCIYIYIYPLPPARSDDSSTLTLATRLKSGDRAATAARAPRSVQTARLPAQASSSHAPLHAFLRVSTCS</sequence>
<protein>
    <submittedName>
        <fullName evidence="1">Uncharacterized protein</fullName>
    </submittedName>
</protein>
<organism evidence="1 2">
    <name type="scientific">Sporormia fimetaria CBS 119925</name>
    <dbReference type="NCBI Taxonomy" id="1340428"/>
    <lineage>
        <taxon>Eukaryota</taxon>
        <taxon>Fungi</taxon>
        <taxon>Dikarya</taxon>
        <taxon>Ascomycota</taxon>
        <taxon>Pezizomycotina</taxon>
        <taxon>Dothideomycetes</taxon>
        <taxon>Pleosporomycetidae</taxon>
        <taxon>Pleosporales</taxon>
        <taxon>Sporormiaceae</taxon>
        <taxon>Sporormia</taxon>
    </lineage>
</organism>
<keyword evidence="2" id="KW-1185">Reference proteome</keyword>
<evidence type="ECO:0000313" key="2">
    <source>
        <dbReference type="Proteomes" id="UP000799440"/>
    </source>
</evidence>
<gene>
    <name evidence="1" type="ORF">M011DRAFT_472377</name>
</gene>
<evidence type="ECO:0000313" key="1">
    <source>
        <dbReference type="EMBL" id="KAF2742240.1"/>
    </source>
</evidence>
<name>A0A6A6UXW2_9PLEO</name>
<reference evidence="1" key="1">
    <citation type="journal article" date="2020" name="Stud. Mycol.">
        <title>101 Dothideomycetes genomes: a test case for predicting lifestyles and emergence of pathogens.</title>
        <authorList>
            <person name="Haridas S."/>
            <person name="Albert R."/>
            <person name="Binder M."/>
            <person name="Bloem J."/>
            <person name="Labutti K."/>
            <person name="Salamov A."/>
            <person name="Andreopoulos B."/>
            <person name="Baker S."/>
            <person name="Barry K."/>
            <person name="Bills G."/>
            <person name="Bluhm B."/>
            <person name="Cannon C."/>
            <person name="Castanera R."/>
            <person name="Culley D."/>
            <person name="Daum C."/>
            <person name="Ezra D."/>
            <person name="Gonzalez J."/>
            <person name="Henrissat B."/>
            <person name="Kuo A."/>
            <person name="Liang C."/>
            <person name="Lipzen A."/>
            <person name="Lutzoni F."/>
            <person name="Magnuson J."/>
            <person name="Mondo S."/>
            <person name="Nolan M."/>
            <person name="Ohm R."/>
            <person name="Pangilinan J."/>
            <person name="Park H.-J."/>
            <person name="Ramirez L."/>
            <person name="Alfaro M."/>
            <person name="Sun H."/>
            <person name="Tritt A."/>
            <person name="Yoshinaga Y."/>
            <person name="Zwiers L.-H."/>
            <person name="Turgeon B."/>
            <person name="Goodwin S."/>
            <person name="Spatafora J."/>
            <person name="Crous P."/>
            <person name="Grigoriev I."/>
        </authorList>
    </citation>
    <scope>NUCLEOTIDE SEQUENCE</scope>
    <source>
        <strain evidence="1">CBS 119925</strain>
    </source>
</reference>
<dbReference type="EMBL" id="MU006612">
    <property type="protein sequence ID" value="KAF2742240.1"/>
    <property type="molecule type" value="Genomic_DNA"/>
</dbReference>
<dbReference type="Proteomes" id="UP000799440">
    <property type="component" value="Unassembled WGS sequence"/>
</dbReference>
<dbReference type="AlphaFoldDB" id="A0A6A6UXW2"/>
<proteinExistence type="predicted"/>
<accession>A0A6A6UXW2</accession>